<dbReference type="SUPFAM" id="SSF55874">
    <property type="entry name" value="ATPase domain of HSP90 chaperone/DNA topoisomerase II/histidine kinase"/>
    <property type="match status" value="1"/>
</dbReference>
<name>A0A327NIP5_9BACT</name>
<feature type="domain" description="Signal transduction histidine kinase internal region" evidence="3">
    <location>
        <begin position="832"/>
        <end position="912"/>
    </location>
</feature>
<proteinExistence type="predicted"/>
<dbReference type="InterPro" id="IPR015943">
    <property type="entry name" value="WD40/YVTN_repeat-like_dom_sf"/>
</dbReference>
<dbReference type="GO" id="GO:0016020">
    <property type="term" value="C:membrane"/>
    <property type="evidence" value="ECO:0007669"/>
    <property type="project" value="InterPro"/>
</dbReference>
<dbReference type="OrthoDB" id="9809670at2"/>
<dbReference type="Gene3D" id="2.130.10.10">
    <property type="entry name" value="YVTN repeat-like/Quinoprotein amine dehydrogenase"/>
    <property type="match status" value="5"/>
</dbReference>
<dbReference type="PANTHER" id="PTHR43547:SF2">
    <property type="entry name" value="HYBRID SIGNAL TRANSDUCTION HISTIDINE KINASE C"/>
    <property type="match status" value="1"/>
</dbReference>
<keyword evidence="2" id="KW-0472">Membrane</keyword>
<dbReference type="Proteomes" id="UP000249016">
    <property type="component" value="Unassembled WGS sequence"/>
</dbReference>
<evidence type="ECO:0000313" key="6">
    <source>
        <dbReference type="Proteomes" id="UP000249016"/>
    </source>
</evidence>
<sequence>MFFCQQLYRPVCLFVRCIGLMLLITFSGRSWGQAPAENLQFDRLSAKNGLSHNSILCIWQDTDGFLWLGTKDGLNKYDGYSFTVYKPNPADPANTLGHNWISGICQDRKGRMWVTTMGGGLHLFDRQTGKTTAYRIDPVRISLRNAMLSITEDKQGILWIGSREGLNRFDPDTRKFTLYPSPNQGRPDVYTVKEDSQGRLWVGASNGLYQFNRQAATYSRFALTNNQSDTTAVCLVFPDPSGTVWVGTQSGQFYRLTVRGALQNIYTYQPKGREINRFYPFGALQVDRTGNLWGTLPGLDGLIQVNAYTGQLTHVSANATQTNGLSSNTIFSLCFDREGILWIGTDNGLDKHIAQPKKFHTFQQVANTNLVRLPDNSIRAICLDHSGITWFSNDLGELYSFDRQTGRYQRYFLEATTSSQLLGDGVTAIYEDRAGQLWVSAGLYLHRLDRETGLFSRYHCQIRVRNIREDAAGKLWMAGRGLACFNPKTQQFTYYRHDPKNPESLGDDALIIALPTRDGSIWAASTRKGISRLDVSTGKFTHYQPNYQSVPGSLTDKDVRSLYEDHLGNLWIGTNQGGLNRYDSLTNSFTAFTTTDGLPNNHIVGIKEDKEGNLWLSTNQGICRFNPTTNVCRNYDESDGLQANEFFEVCSKGVDGQLAFGGPNGFNIFDPAIIRDNPLIPPVRITRVQVQNKIEYLPTEVLKLSYEENDLSFDFVALNFIMPDKNQYAYQLTGVDKDWVYCGSRRFVSYTNLEPGNYMFRVKASNNDGVWNEKGAQLHIIIQSPFWQTWWFRGLFLLLGTSLLYIGLQYRIRQVKQQESQKTAFNKQLAAMEMQALRAQMNPHFIFNSLNSINRFIMKNESEKASDYLAKFSKLIRLILHHSSMPVVTLESELESLQLYLTLESLRFDDQFTFSIHVGKDVEPAYTELPPMIIQPYVENAIWHGLMHKEGGGRITIDWRIEKGALICTIEDNGIGRKKAAELKSKSATRTKSLGMQITSNRLKLSQLLDGRQPTVHIQDLVDPDGEPVGTSVTVRIPIS</sequence>
<evidence type="ECO:0000259" key="3">
    <source>
        <dbReference type="Pfam" id="PF06580"/>
    </source>
</evidence>
<keyword evidence="2" id="KW-0812">Transmembrane</keyword>
<dbReference type="InterPro" id="IPR011123">
    <property type="entry name" value="Y_Y_Y"/>
</dbReference>
<evidence type="ECO:0000256" key="1">
    <source>
        <dbReference type="ARBA" id="ARBA00022553"/>
    </source>
</evidence>
<feature type="domain" description="Two component regulator three Y" evidence="4">
    <location>
        <begin position="720"/>
        <end position="783"/>
    </location>
</feature>
<evidence type="ECO:0000256" key="2">
    <source>
        <dbReference type="SAM" id="Phobius"/>
    </source>
</evidence>
<reference evidence="5 6" key="1">
    <citation type="submission" date="2018-06" db="EMBL/GenBank/DDBJ databases">
        <title>Spirosoma sp. HMF3257 Genome sequencing and assembly.</title>
        <authorList>
            <person name="Kang H."/>
            <person name="Cha I."/>
            <person name="Kim H."/>
            <person name="Kang J."/>
            <person name="Joh K."/>
        </authorList>
    </citation>
    <scope>NUCLEOTIDE SEQUENCE [LARGE SCALE GENOMIC DNA]</scope>
    <source>
        <strain evidence="5 6">HMF3257</strain>
    </source>
</reference>
<dbReference type="InterPro" id="IPR010559">
    <property type="entry name" value="Sig_transdc_His_kin_internal"/>
</dbReference>
<dbReference type="GO" id="GO:0000155">
    <property type="term" value="F:phosphorelay sensor kinase activity"/>
    <property type="evidence" value="ECO:0007669"/>
    <property type="project" value="InterPro"/>
</dbReference>
<keyword evidence="6" id="KW-1185">Reference proteome</keyword>
<evidence type="ECO:0000259" key="4">
    <source>
        <dbReference type="Pfam" id="PF07495"/>
    </source>
</evidence>
<dbReference type="Gene3D" id="2.60.40.10">
    <property type="entry name" value="Immunoglobulins"/>
    <property type="match status" value="1"/>
</dbReference>
<evidence type="ECO:0008006" key="7">
    <source>
        <dbReference type="Google" id="ProtNLM"/>
    </source>
</evidence>
<dbReference type="InterPro" id="IPR036890">
    <property type="entry name" value="HATPase_C_sf"/>
</dbReference>
<keyword evidence="2" id="KW-1133">Transmembrane helix</keyword>
<keyword evidence="1" id="KW-0597">Phosphoprotein</keyword>
<dbReference type="AlphaFoldDB" id="A0A327NIP5"/>
<protein>
    <recommendedName>
        <fullName evidence="7">Histidine kinase</fullName>
    </recommendedName>
</protein>
<dbReference type="InterPro" id="IPR011110">
    <property type="entry name" value="Reg_prop"/>
</dbReference>
<dbReference type="Gene3D" id="3.30.565.10">
    <property type="entry name" value="Histidine kinase-like ATPase, C-terminal domain"/>
    <property type="match status" value="1"/>
</dbReference>
<comment type="caution">
    <text evidence="5">The sequence shown here is derived from an EMBL/GenBank/DDBJ whole genome shotgun (WGS) entry which is preliminary data.</text>
</comment>
<accession>A0A327NIP5</accession>
<organism evidence="5 6">
    <name type="scientific">Spirosoma telluris</name>
    <dbReference type="NCBI Taxonomy" id="2183553"/>
    <lineage>
        <taxon>Bacteria</taxon>
        <taxon>Pseudomonadati</taxon>
        <taxon>Bacteroidota</taxon>
        <taxon>Cytophagia</taxon>
        <taxon>Cytophagales</taxon>
        <taxon>Cytophagaceae</taxon>
        <taxon>Spirosoma</taxon>
    </lineage>
</organism>
<dbReference type="Pfam" id="PF06580">
    <property type="entry name" value="His_kinase"/>
    <property type="match status" value="1"/>
</dbReference>
<feature type="transmembrane region" description="Helical" evidence="2">
    <location>
        <begin position="790"/>
        <end position="808"/>
    </location>
</feature>
<dbReference type="PANTHER" id="PTHR43547">
    <property type="entry name" value="TWO-COMPONENT HISTIDINE KINASE"/>
    <property type="match status" value="1"/>
</dbReference>
<dbReference type="InterPro" id="IPR013783">
    <property type="entry name" value="Ig-like_fold"/>
</dbReference>
<dbReference type="SUPFAM" id="SSF63829">
    <property type="entry name" value="Calcium-dependent phosphotriesterase"/>
    <property type="match status" value="2"/>
</dbReference>
<dbReference type="FunFam" id="2.60.40.10:FF:000791">
    <property type="entry name" value="Two-component system sensor histidine kinase/response regulator"/>
    <property type="match status" value="1"/>
</dbReference>
<gene>
    <name evidence="5" type="ORF">HMF3257_07420</name>
</gene>
<dbReference type="Pfam" id="PF07495">
    <property type="entry name" value="Y_Y_Y"/>
    <property type="match status" value="1"/>
</dbReference>
<evidence type="ECO:0000313" key="5">
    <source>
        <dbReference type="EMBL" id="RAI74199.1"/>
    </source>
</evidence>
<dbReference type="EMBL" id="QLII01000001">
    <property type="protein sequence ID" value="RAI74199.1"/>
    <property type="molecule type" value="Genomic_DNA"/>
</dbReference>
<dbReference type="Pfam" id="PF07494">
    <property type="entry name" value="Reg_prop"/>
    <property type="match status" value="5"/>
</dbReference>